<dbReference type="Proteomes" id="UP000001511">
    <property type="component" value="Chromosome"/>
</dbReference>
<name>D7E430_NOSA0</name>
<gene>
    <name evidence="1" type="ordered locus">Aazo_3695</name>
</gene>
<reference evidence="1 2" key="1">
    <citation type="journal article" date="2010" name="PLoS ONE">
        <title>Genome erosion in a nitrogen-fixing vertically transmitted endosymbiotic multicellular cyanobacterium.</title>
        <authorList>
            <person name="Ran L."/>
            <person name="Larsson J."/>
            <person name="Vigil-Stenman T."/>
            <person name="Nylander J.A."/>
            <person name="Ininbergs K."/>
            <person name="Zheng W.W."/>
            <person name="Lapidus A."/>
            <person name="Lowry S."/>
            <person name="Haselkorn R."/>
            <person name="Bergman B."/>
        </authorList>
    </citation>
    <scope>NUCLEOTIDE SEQUENCE [LARGE SCALE GENOMIC DNA]</scope>
    <source>
        <strain evidence="1 2">0708</strain>
    </source>
</reference>
<proteinExistence type="predicted"/>
<accession>D7E430</accession>
<dbReference type="OrthoDB" id="10004463at2"/>
<dbReference type="KEGG" id="naz:Aazo_3695"/>
<protein>
    <submittedName>
        <fullName evidence="1">Uncharacterized protein</fullName>
    </submittedName>
</protein>
<evidence type="ECO:0000313" key="2">
    <source>
        <dbReference type="Proteomes" id="UP000001511"/>
    </source>
</evidence>
<dbReference type="RefSeq" id="WP_013192262.1">
    <property type="nucleotide sequence ID" value="NC_014248.1"/>
</dbReference>
<dbReference type="AlphaFoldDB" id="D7E430"/>
<dbReference type="eggNOG" id="ENOG5031ZQE">
    <property type="taxonomic scope" value="Bacteria"/>
</dbReference>
<dbReference type="HOGENOM" id="CLU_2718323_0_0_3"/>
<evidence type="ECO:0000313" key="1">
    <source>
        <dbReference type="EMBL" id="ADI65248.1"/>
    </source>
</evidence>
<keyword evidence="2" id="KW-1185">Reference proteome</keyword>
<dbReference type="EMBL" id="CP002059">
    <property type="protein sequence ID" value="ADI65248.1"/>
    <property type="molecule type" value="Genomic_DNA"/>
</dbReference>
<organism evidence="1 2">
    <name type="scientific">Nostoc azollae (strain 0708)</name>
    <name type="common">Anabaena azollae (strain 0708)</name>
    <dbReference type="NCBI Taxonomy" id="551115"/>
    <lineage>
        <taxon>Bacteria</taxon>
        <taxon>Bacillati</taxon>
        <taxon>Cyanobacteriota</taxon>
        <taxon>Cyanophyceae</taxon>
        <taxon>Nostocales</taxon>
        <taxon>Nostocaceae</taxon>
        <taxon>Trichormus</taxon>
    </lineage>
</organism>
<sequence length="72" mass="7978">MYYISPIACASCLSPVYFEPIEPAFCLKISRLASEKFEMLCIVDISYVRNEPAMETGIGVSIVVQNIESLAI</sequence>